<feature type="region of interest" description="Disordered" evidence="1">
    <location>
        <begin position="175"/>
        <end position="418"/>
    </location>
</feature>
<evidence type="ECO:0000313" key="2">
    <source>
        <dbReference type="EMBL" id="JAT49260.1"/>
    </source>
</evidence>
<accession>A0A1D1Y3N6</accession>
<feature type="compositionally biased region" description="Basic residues" evidence="1">
    <location>
        <begin position="409"/>
        <end position="418"/>
    </location>
</feature>
<gene>
    <name evidence="2" type="ORF">g.48318</name>
</gene>
<reference evidence="2" key="1">
    <citation type="submission" date="2015-07" db="EMBL/GenBank/DDBJ databases">
        <title>Transcriptome Assembly of Anthurium amnicola.</title>
        <authorList>
            <person name="Suzuki J."/>
        </authorList>
    </citation>
    <scope>NUCLEOTIDE SEQUENCE</scope>
</reference>
<feature type="compositionally biased region" description="Basic residues" evidence="1">
    <location>
        <begin position="265"/>
        <end position="277"/>
    </location>
</feature>
<feature type="compositionally biased region" description="Basic residues" evidence="1">
    <location>
        <begin position="297"/>
        <end position="306"/>
    </location>
</feature>
<feature type="compositionally biased region" description="Basic residues" evidence="1">
    <location>
        <begin position="201"/>
        <end position="231"/>
    </location>
</feature>
<dbReference type="AlphaFoldDB" id="A0A1D1Y3N6"/>
<feature type="compositionally biased region" description="Basic residues" evidence="1">
    <location>
        <begin position="313"/>
        <end position="330"/>
    </location>
</feature>
<evidence type="ECO:0000256" key="1">
    <source>
        <dbReference type="SAM" id="MobiDB-lite"/>
    </source>
</evidence>
<protein>
    <submittedName>
        <fullName evidence="2">Uncharacterized protein</fullName>
    </submittedName>
</protein>
<feature type="non-terminal residue" evidence="2">
    <location>
        <position position="1"/>
    </location>
</feature>
<organism evidence="2">
    <name type="scientific">Anthurium amnicola</name>
    <dbReference type="NCBI Taxonomy" id="1678845"/>
    <lineage>
        <taxon>Eukaryota</taxon>
        <taxon>Viridiplantae</taxon>
        <taxon>Streptophyta</taxon>
        <taxon>Embryophyta</taxon>
        <taxon>Tracheophyta</taxon>
        <taxon>Spermatophyta</taxon>
        <taxon>Magnoliopsida</taxon>
        <taxon>Liliopsida</taxon>
        <taxon>Araceae</taxon>
        <taxon>Pothoideae</taxon>
        <taxon>Potheae</taxon>
        <taxon>Anthurium</taxon>
    </lineage>
</organism>
<feature type="region of interest" description="Disordered" evidence="1">
    <location>
        <begin position="49"/>
        <end position="117"/>
    </location>
</feature>
<dbReference type="EMBL" id="GDJX01018676">
    <property type="protein sequence ID" value="JAT49260.1"/>
    <property type="molecule type" value="Transcribed_RNA"/>
</dbReference>
<sequence>HKRADKKSTHSPPPPFPCILLSPFSHQPVSQKTLVAGFSHPVTISLLLRSTQEREKGKRGKNFCGSSGREQDGGGGDGVHGGAGGAGAVLVRVGDGVGGAEGEEGGGPEDGSHLRRQGGGQVPAVLVLLPAPQGDQRLLRRQGEGPRLRRHLLQPRHRHIRVGLGAVLPLLPLPPGALPPGRHPPPRGARRGTPRSPPRTPPHRRRVRGGRAHAGHRRPLPLPRRGHHHQRVPGGARPRPQPQGRHRRPLRGRLRELPPDAIPRRQLRRRLLHRGHLPRPQAGGRLRRDLPGPQARRALRLLRVGHHPAVPPRRPRSRRGHPGDRARRRPPGSPPPGRGRRDREEGGVPGVAGGGPGAPAGGAVVGSPQDGAHRLLAEPPGGESPRRAGDRAQGGGRRARDALLDRRPPQPRRRNRHLHPHVHDALPEATRCPRRRRGRWQLNANLRV</sequence>
<proteinExistence type="predicted"/>
<name>A0A1D1Y3N6_9ARAE</name>
<feature type="compositionally biased region" description="Gly residues" evidence="1">
    <location>
        <begin position="347"/>
        <end position="364"/>
    </location>
</feature>
<feature type="compositionally biased region" description="Gly residues" evidence="1">
    <location>
        <begin position="73"/>
        <end position="87"/>
    </location>
</feature>
<feature type="compositionally biased region" description="Basic residues" evidence="1">
    <location>
        <begin position="184"/>
        <end position="193"/>
    </location>
</feature>
<feature type="compositionally biased region" description="Basic and acidic residues" evidence="1">
    <location>
        <begin position="398"/>
        <end position="408"/>
    </location>
</feature>